<dbReference type="PANTHER" id="PTHR37816:SF2">
    <property type="entry name" value="DNA TOPOLOGY MODULATION PROTEIN FLAR-RELATED PROTEIN"/>
    <property type="match status" value="1"/>
</dbReference>
<dbReference type="Gene3D" id="3.40.50.300">
    <property type="entry name" value="P-loop containing nucleotide triphosphate hydrolases"/>
    <property type="match status" value="1"/>
</dbReference>
<name>A0A3A9B6D0_9FIRM</name>
<organism evidence="1 2">
    <name type="scientific">Parablautia intestinalis</name>
    <dbReference type="NCBI Taxonomy" id="2320100"/>
    <lineage>
        <taxon>Bacteria</taxon>
        <taxon>Bacillati</taxon>
        <taxon>Bacillota</taxon>
        <taxon>Clostridia</taxon>
        <taxon>Lachnospirales</taxon>
        <taxon>Lachnospiraceae</taxon>
        <taxon>Parablautia</taxon>
    </lineage>
</organism>
<reference evidence="1 2" key="1">
    <citation type="submission" date="2018-09" db="EMBL/GenBank/DDBJ databases">
        <title>Murine metabolic-syndrome-specific gut microbial biobank.</title>
        <authorList>
            <person name="Liu C."/>
        </authorList>
    </citation>
    <scope>NUCLEOTIDE SEQUENCE [LARGE SCALE GENOMIC DNA]</scope>
    <source>
        <strain evidence="1 2">0.1xD8-82</strain>
    </source>
</reference>
<dbReference type="Proteomes" id="UP000280696">
    <property type="component" value="Unassembled WGS sequence"/>
</dbReference>
<accession>A0A3A9B6D0</accession>
<evidence type="ECO:0000313" key="1">
    <source>
        <dbReference type="EMBL" id="RKI94345.1"/>
    </source>
</evidence>
<evidence type="ECO:0000313" key="2">
    <source>
        <dbReference type="Proteomes" id="UP000280696"/>
    </source>
</evidence>
<protein>
    <recommendedName>
        <fullName evidence="3">Shikimate kinase</fullName>
    </recommendedName>
</protein>
<sequence length="178" mass="20778">MFMRIMVCGLNGTGKSTLGKALAEKLHFHFTDNEDLYFSKSDPDYVYASPRTKEEVRPLLLQEIKAHENFVFASVKGDYEDNVYSFFQYVVFIYVPRDIRLQRVKNRSFQKFGNRMLPGGDLFEQEENFFRLVSSRPENTVEEWIKALRCPVIRIDGTKPVEDNIKIIVRKIHSTGGR</sequence>
<gene>
    <name evidence="1" type="ORF">D7V94_00205</name>
</gene>
<dbReference type="PANTHER" id="PTHR37816">
    <property type="entry name" value="YALI0E33011P"/>
    <property type="match status" value="1"/>
</dbReference>
<dbReference type="Pfam" id="PF13238">
    <property type="entry name" value="AAA_18"/>
    <property type="match status" value="1"/>
</dbReference>
<evidence type="ECO:0008006" key="3">
    <source>
        <dbReference type="Google" id="ProtNLM"/>
    </source>
</evidence>
<dbReference type="EMBL" id="RAYQ01000001">
    <property type="protein sequence ID" value="RKI94345.1"/>
    <property type="molecule type" value="Genomic_DNA"/>
</dbReference>
<keyword evidence="2" id="KW-1185">Reference proteome</keyword>
<comment type="caution">
    <text evidence="1">The sequence shown here is derived from an EMBL/GenBank/DDBJ whole genome shotgun (WGS) entry which is preliminary data.</text>
</comment>
<dbReference type="AlphaFoldDB" id="A0A3A9B6D0"/>
<dbReference type="InterPro" id="IPR027417">
    <property type="entry name" value="P-loop_NTPase"/>
</dbReference>
<dbReference type="InterPro" id="IPR052922">
    <property type="entry name" value="Cytidylate_Kinase-2"/>
</dbReference>
<dbReference type="OrthoDB" id="9800332at2"/>
<dbReference type="SUPFAM" id="SSF52540">
    <property type="entry name" value="P-loop containing nucleoside triphosphate hydrolases"/>
    <property type="match status" value="1"/>
</dbReference>
<proteinExistence type="predicted"/>